<name>K9GQR7_9PROT</name>
<organism evidence="1 2">
    <name type="scientific">Caenispirillum salinarum AK4</name>
    <dbReference type="NCBI Taxonomy" id="1238182"/>
    <lineage>
        <taxon>Bacteria</taxon>
        <taxon>Pseudomonadati</taxon>
        <taxon>Pseudomonadota</taxon>
        <taxon>Alphaproteobacteria</taxon>
        <taxon>Rhodospirillales</taxon>
        <taxon>Novispirillaceae</taxon>
        <taxon>Caenispirillum</taxon>
    </lineage>
</organism>
<sequence length="389" mass="40160">MTLLPRHYPGLVLAARPGLVPPRLEVVRSSPATRVTATGLVAEVGNDVLRDDFDRETGAYRGWLVEPFATNHLPHGRDMGAGAWTRTGLTTVKDRAGADGVAGSGCRLRADAADATVTQALSLFSGERTFSVDILPLTVTGAVSITVDGGATWTAVTSLLRAGRFTRVTLTTTAADPSVGIRLSAAGDSVVADFAQLEDGPHATSRIATGTGAVSRAPDRLTVRDLSDFWNAAEGALIVHCRPLAADLPAGAAVQTLVAVGDSSAATDALLEVKREPDQGDRTGWAFGTSAGYGAGGGATGTWNAAWHRIALGWTAGESDPTAVMNGSLSRTALTGGGTVSAIAAETGVALALGHQRRENAGRDFCGHIGLLLHYPRRLPDADLIEATQ</sequence>
<dbReference type="STRING" id="1238182.C882_1993"/>
<dbReference type="RefSeq" id="WP_009542389.1">
    <property type="nucleotide sequence ID" value="NZ_ANHY01000021.1"/>
</dbReference>
<comment type="caution">
    <text evidence="1">The sequence shown here is derived from an EMBL/GenBank/DDBJ whole genome shotgun (WGS) entry which is preliminary data.</text>
</comment>
<evidence type="ECO:0000313" key="1">
    <source>
        <dbReference type="EMBL" id="EKV27064.1"/>
    </source>
</evidence>
<reference evidence="1 2" key="1">
    <citation type="journal article" date="2013" name="Genome Announc.">
        <title>Draft Genome Sequence of an Alphaproteobacterium, Caenispirillum salinarum AK4(T), Isolated from a Solar Saltern.</title>
        <authorList>
            <person name="Khatri I."/>
            <person name="Singh A."/>
            <person name="Korpole S."/>
            <person name="Pinnaka A.K."/>
            <person name="Subramanian S."/>
        </authorList>
    </citation>
    <scope>NUCLEOTIDE SEQUENCE [LARGE SCALE GENOMIC DNA]</scope>
    <source>
        <strain evidence="1 2">AK4</strain>
    </source>
</reference>
<evidence type="ECO:0000313" key="2">
    <source>
        <dbReference type="Proteomes" id="UP000009881"/>
    </source>
</evidence>
<proteinExistence type="predicted"/>
<dbReference type="Proteomes" id="UP000009881">
    <property type="component" value="Unassembled WGS sequence"/>
</dbReference>
<dbReference type="eggNOG" id="ENOG5033H51">
    <property type="taxonomic scope" value="Bacteria"/>
</dbReference>
<keyword evidence="2" id="KW-1185">Reference proteome</keyword>
<dbReference type="OrthoDB" id="7579869at2"/>
<dbReference type="AlphaFoldDB" id="K9GQR7"/>
<dbReference type="Gene3D" id="2.60.120.200">
    <property type="match status" value="1"/>
</dbReference>
<protein>
    <submittedName>
        <fullName evidence="1">Uncharacterized protein</fullName>
    </submittedName>
</protein>
<accession>K9GQR7</accession>
<gene>
    <name evidence="1" type="ORF">C882_1993</name>
</gene>
<dbReference type="EMBL" id="ANHY01000021">
    <property type="protein sequence ID" value="EKV27064.1"/>
    <property type="molecule type" value="Genomic_DNA"/>
</dbReference>